<keyword evidence="2" id="KW-1185">Reference proteome</keyword>
<protein>
    <submittedName>
        <fullName evidence="1">Uncharacterized protein</fullName>
    </submittedName>
</protein>
<proteinExistence type="predicted"/>
<sequence>MRRYRFTYFENNLFAGTAFAESMEGAIEEFAKVNYLTDAFWNGGETIDTDSTKVEFVDNDGDAVAYSVTLITE</sequence>
<dbReference type="EMBL" id="CP021780">
    <property type="protein sequence ID" value="ASA20974.1"/>
    <property type="molecule type" value="Genomic_DNA"/>
</dbReference>
<name>A0A2Z2K7G1_9BACL</name>
<dbReference type="RefSeq" id="WP_087914989.1">
    <property type="nucleotide sequence ID" value="NZ_CP021780.1"/>
</dbReference>
<accession>A0A2Z2K7G1</accession>
<evidence type="ECO:0000313" key="1">
    <source>
        <dbReference type="EMBL" id="ASA20974.1"/>
    </source>
</evidence>
<dbReference type="Proteomes" id="UP000249890">
    <property type="component" value="Chromosome"/>
</dbReference>
<reference evidence="1 2" key="1">
    <citation type="submission" date="2017-06" db="EMBL/GenBank/DDBJ databases">
        <title>Complete genome sequence of Paenibacillus donghaensis KCTC 13049T isolated from East Sea sediment, South Korea.</title>
        <authorList>
            <person name="Jung B.K."/>
            <person name="Hong S.-J."/>
            <person name="Shin J.-H."/>
        </authorList>
    </citation>
    <scope>NUCLEOTIDE SEQUENCE [LARGE SCALE GENOMIC DNA]</scope>
    <source>
        <strain evidence="1 2">KCTC 13049</strain>
    </source>
</reference>
<dbReference type="AlphaFoldDB" id="A0A2Z2K7G1"/>
<evidence type="ECO:0000313" key="2">
    <source>
        <dbReference type="Proteomes" id="UP000249890"/>
    </source>
</evidence>
<gene>
    <name evidence="1" type="ORF">B9T62_09355</name>
</gene>
<dbReference type="KEGG" id="pdh:B9T62_09355"/>
<organism evidence="1 2">
    <name type="scientific">Paenibacillus donghaensis</name>
    <dbReference type="NCBI Taxonomy" id="414771"/>
    <lineage>
        <taxon>Bacteria</taxon>
        <taxon>Bacillati</taxon>
        <taxon>Bacillota</taxon>
        <taxon>Bacilli</taxon>
        <taxon>Bacillales</taxon>
        <taxon>Paenibacillaceae</taxon>
        <taxon>Paenibacillus</taxon>
    </lineage>
</organism>